<gene>
    <name evidence="1" type="ORF">SAMN04515654_11510</name>
</gene>
<dbReference type="Gene3D" id="1.10.3540.10">
    <property type="entry name" value="uncharacterized protein from magnetospirillum magneticum domain"/>
    <property type="match status" value="1"/>
</dbReference>
<proteinExistence type="predicted"/>
<dbReference type="InterPro" id="IPR014948">
    <property type="entry name" value="BrxA"/>
</dbReference>
<name>A0A1G8NG24_9FIRM</name>
<organism evidence="1 2">
    <name type="scientific">Halanaerobium congolense</name>
    <dbReference type="NCBI Taxonomy" id="54121"/>
    <lineage>
        <taxon>Bacteria</taxon>
        <taxon>Bacillati</taxon>
        <taxon>Bacillota</taxon>
        <taxon>Clostridia</taxon>
        <taxon>Halanaerobiales</taxon>
        <taxon>Halanaerobiaceae</taxon>
        <taxon>Halanaerobium</taxon>
    </lineage>
</organism>
<protein>
    <submittedName>
        <fullName evidence="1">Putative inner membrane protein</fullName>
    </submittedName>
</protein>
<dbReference type="AlphaFoldDB" id="A0A1G8NG24"/>
<sequence>MKNYNTAINPLGSISDPNVIIETIKYYNQHGLEAAKEEFIEGNAFGFDITSSRKRFFSVINKLFLKDSEQKDKKFFIETISNSRPNNSFKRTLIYLEAFRSNDLFADITEHLVYKKYQENRKLIESAEILDFLNEFGEGTRITDWSESTQKIISTKYITFMKRLGLFKKEKSRKSLISYPYPDEKLITYLVYQLKLTDLSDNEIFNSAMFKALMLTENQKVELLKKGSLAGYYDFNFSGAKNASFELHYSREEIIDELFR</sequence>
<accession>A0A1G8NG24</accession>
<dbReference type="RefSeq" id="WP_167357555.1">
    <property type="nucleotide sequence ID" value="NZ_FNEH01000015.1"/>
</dbReference>
<evidence type="ECO:0000313" key="2">
    <source>
        <dbReference type="Proteomes" id="UP000198945"/>
    </source>
</evidence>
<dbReference type="EMBL" id="FNEH01000015">
    <property type="protein sequence ID" value="SDI79194.1"/>
    <property type="molecule type" value="Genomic_DNA"/>
</dbReference>
<evidence type="ECO:0000313" key="1">
    <source>
        <dbReference type="EMBL" id="SDI79194.1"/>
    </source>
</evidence>
<dbReference type="Pfam" id="PF08849">
    <property type="entry name" value="BrxA"/>
    <property type="match status" value="1"/>
</dbReference>
<dbReference type="InterPro" id="IPR023137">
    <property type="entry name" value="BrxA_sf"/>
</dbReference>
<dbReference type="Proteomes" id="UP000198945">
    <property type="component" value="Unassembled WGS sequence"/>
</dbReference>
<reference evidence="1 2" key="1">
    <citation type="submission" date="2016-10" db="EMBL/GenBank/DDBJ databases">
        <authorList>
            <person name="de Groot N.N."/>
        </authorList>
    </citation>
    <scope>NUCLEOTIDE SEQUENCE [LARGE SCALE GENOMIC DNA]</scope>
    <source>
        <strain evidence="1 2">WG7</strain>
    </source>
</reference>